<name>A0A414AYD8_9FIRM</name>
<evidence type="ECO:0000313" key="2">
    <source>
        <dbReference type="Proteomes" id="UP000283975"/>
    </source>
</evidence>
<sequence length="762" mass="89554">MLTEEQVVIKLFNRHFIKKHKAQMGLYGDEHMIREIINCFPEERLSIVPDSQVLKQGVDIIITVVEPGDMKKAFLELGPICEGWKIELYNIDGKNLFELFTKKLSDDEHYIFSFRKNFLPYRDENIVLYGKGPRTGILIDKCKDYNFIGIMDKSEVEGKYYNHSILSYEEVIERETKVIIVVAKPENRRLIYNRIYDFCSINHIALYSENGDSLFEIGKESEEIVEDSPYFSVDENILKQEIYKHQVISFSIVDTLLMYPVLLKEDAEIISREKGKSVYSMLIPRVEMVEIFLWTIAIGKKVFLINDIELSESELESFLEKYGIVSYQGVINFNKIDNKKNDFITIVKLEGKSWLHIGTNYFCNRILTYKVEVDIFRIMSASEMLSISSYANIRTKLSNCNERTMIGMLIAHLFNNPFSLCNTKGRPKVDTWEDFIYLFVAPLITGFTTWMIKELEKSKYKDILFSARDGYLIQCLYEEYKGKFNNNLPNGIYFLTSRKAAMTASLEDDNSIVRCFSLPYDMSPEEVMEDKFGINKMDCLKYDDDKHSSLLDYALEQKDFIFSQAKIQRENYLKYMKNIGLMANEKYALFDLVTSGNVQYSLEQFVPFKIEGIVFGWYDIGRHEMQELQINAMYDMEFDTLPKGFKQYRTEEYFKYNYALLELILTSLSPSVGRFDMDGEPIFDIDKRSKDEIENIIKAQEVVKSYFRNYLDYYLEEESISDVVIREIYRLKDRKYTDENCIILDCCFNRDDMGLGNYRIER</sequence>
<comment type="caution">
    <text evidence="1">The sequence shown here is derived from an EMBL/GenBank/DDBJ whole genome shotgun (WGS) entry which is preliminary data.</text>
</comment>
<organism evidence="1 2">
    <name type="scientific">Enterocloster bolteae</name>
    <dbReference type="NCBI Taxonomy" id="208479"/>
    <lineage>
        <taxon>Bacteria</taxon>
        <taxon>Bacillati</taxon>
        <taxon>Bacillota</taxon>
        <taxon>Clostridia</taxon>
        <taxon>Lachnospirales</taxon>
        <taxon>Lachnospiraceae</taxon>
        <taxon>Enterocloster</taxon>
    </lineage>
</organism>
<dbReference type="AlphaFoldDB" id="A0A414AYD8"/>
<proteinExistence type="predicted"/>
<dbReference type="Proteomes" id="UP000283975">
    <property type="component" value="Unassembled WGS sequence"/>
</dbReference>
<gene>
    <name evidence="1" type="ORF">DW839_05975</name>
</gene>
<protein>
    <submittedName>
        <fullName evidence="1">Uncharacterized protein</fullName>
    </submittedName>
</protein>
<reference evidence="1 2" key="1">
    <citation type="submission" date="2018-08" db="EMBL/GenBank/DDBJ databases">
        <title>A genome reference for cultivated species of the human gut microbiota.</title>
        <authorList>
            <person name="Zou Y."/>
            <person name="Xue W."/>
            <person name="Luo G."/>
        </authorList>
    </citation>
    <scope>NUCLEOTIDE SEQUENCE [LARGE SCALE GENOMIC DNA]</scope>
    <source>
        <strain evidence="1 2">AM35-14</strain>
    </source>
</reference>
<accession>A0A414AYD8</accession>
<dbReference type="EMBL" id="QSHZ01000005">
    <property type="protein sequence ID" value="RHC57264.1"/>
    <property type="molecule type" value="Genomic_DNA"/>
</dbReference>
<evidence type="ECO:0000313" key="1">
    <source>
        <dbReference type="EMBL" id="RHC57264.1"/>
    </source>
</evidence>